<protein>
    <recommendedName>
        <fullName evidence="3">Tryptophan 2,3-dioxygenase</fullName>
    </recommendedName>
</protein>
<sequence>MMAAFTGVCADIVAAQRRAGRFALTTAERDLFGRWHEEAAAEPTEANLPLRLLTRPFSPRPIPEYYRYTSLHVHDWFLADAPDPVAAAALALRLTLADLLDLERRALPELPYLAERVELLTGLTARVADLPATPRSRVGELPVDETRAFLLLGCSGFPQSDKHEEHVFLRSVQACELVFFLVRRLALPAGSAFRLRQLGLFADLLNGIFEVLTTLTPERFMSFRAETGDASAVQSMNYHLMELVVHGHDPRREEIFARFPHLSCLRGEPHVEVQPLRRVVAGLGRPELDELCAVAERVLLVWRGRHYGFARKYLPDSKGSGGTDGWAYLKRFVTKNAPPVPEVDLAAFACL</sequence>
<gene>
    <name evidence="1" type="ordered locus">AMED_5400</name>
</gene>
<dbReference type="OrthoDB" id="4444951at2"/>
<dbReference type="GO" id="GO:0020037">
    <property type="term" value="F:heme binding"/>
    <property type="evidence" value="ECO:0007669"/>
    <property type="project" value="InterPro"/>
</dbReference>
<dbReference type="AlphaFoldDB" id="A0A0H3D835"/>
<dbReference type="GO" id="GO:0019441">
    <property type="term" value="P:L-tryptophan catabolic process to kynurenine"/>
    <property type="evidence" value="ECO:0007669"/>
    <property type="project" value="InterPro"/>
</dbReference>
<dbReference type="eggNOG" id="COG3483">
    <property type="taxonomic scope" value="Bacteria"/>
</dbReference>
<dbReference type="KEGG" id="amd:AMED_5400"/>
<evidence type="ECO:0008006" key="3">
    <source>
        <dbReference type="Google" id="ProtNLM"/>
    </source>
</evidence>
<dbReference type="SUPFAM" id="SSF140959">
    <property type="entry name" value="Indolic compounds 2,3-dioxygenase-like"/>
    <property type="match status" value="1"/>
</dbReference>
<reference evidence="1 2" key="1">
    <citation type="journal article" date="2010" name="Cell Res.">
        <title>Complete genome sequence of the rifamycin SV-producing Amycolatopsis mediterranei U32 revealed its genetic characteristics in phylogeny and metabolism.</title>
        <authorList>
            <person name="Zhao W."/>
            <person name="Zhong Y."/>
            <person name="Yuan H."/>
            <person name="Wang J."/>
            <person name="Zheng H."/>
            <person name="Wang Y."/>
            <person name="Cen X."/>
            <person name="Xu F."/>
            <person name="Bai J."/>
            <person name="Han X."/>
            <person name="Lu G."/>
            <person name="Zhu Y."/>
            <person name="Shao Z."/>
            <person name="Yan H."/>
            <person name="Li C."/>
            <person name="Peng N."/>
            <person name="Zhang Z."/>
            <person name="Zhang Y."/>
            <person name="Lin W."/>
            <person name="Fan Y."/>
            <person name="Qin Z."/>
            <person name="Hu Y."/>
            <person name="Zhu B."/>
            <person name="Wang S."/>
            <person name="Ding X."/>
            <person name="Zhao G.P."/>
        </authorList>
    </citation>
    <scope>NUCLEOTIDE SEQUENCE [LARGE SCALE GENOMIC DNA]</scope>
    <source>
        <strain evidence="2">U-32</strain>
    </source>
</reference>
<proteinExistence type="predicted"/>
<dbReference type="GO" id="GO:0046872">
    <property type="term" value="F:metal ion binding"/>
    <property type="evidence" value="ECO:0007669"/>
    <property type="project" value="InterPro"/>
</dbReference>
<dbReference type="Gene3D" id="1.20.58.480">
    <property type="match status" value="1"/>
</dbReference>
<dbReference type="Proteomes" id="UP000000328">
    <property type="component" value="Chromosome"/>
</dbReference>
<dbReference type="EMBL" id="CP002000">
    <property type="protein sequence ID" value="ADJ47160.1"/>
    <property type="molecule type" value="Genomic_DNA"/>
</dbReference>
<dbReference type="InterPro" id="IPR037217">
    <property type="entry name" value="Trp/Indoleamine_2_3_dOase-like"/>
</dbReference>
<accession>A0A0H3D835</accession>
<evidence type="ECO:0000313" key="2">
    <source>
        <dbReference type="Proteomes" id="UP000000328"/>
    </source>
</evidence>
<dbReference type="HOGENOM" id="CLU_698125_0_0_11"/>
<name>A0A0H3D835_AMYMU</name>
<organism evidence="1 2">
    <name type="scientific">Amycolatopsis mediterranei (strain U-32)</name>
    <dbReference type="NCBI Taxonomy" id="749927"/>
    <lineage>
        <taxon>Bacteria</taxon>
        <taxon>Bacillati</taxon>
        <taxon>Actinomycetota</taxon>
        <taxon>Actinomycetes</taxon>
        <taxon>Pseudonocardiales</taxon>
        <taxon>Pseudonocardiaceae</taxon>
        <taxon>Amycolatopsis</taxon>
    </lineage>
</organism>
<evidence type="ECO:0000313" key="1">
    <source>
        <dbReference type="EMBL" id="ADJ47160.1"/>
    </source>
</evidence>
<dbReference type="PATRIC" id="fig|749927.5.peg.5598"/>